<organism evidence="1 2">
    <name type="scientific">Eumeta variegata</name>
    <name type="common">Bagworm moth</name>
    <name type="synonym">Eumeta japonica</name>
    <dbReference type="NCBI Taxonomy" id="151549"/>
    <lineage>
        <taxon>Eukaryota</taxon>
        <taxon>Metazoa</taxon>
        <taxon>Ecdysozoa</taxon>
        <taxon>Arthropoda</taxon>
        <taxon>Hexapoda</taxon>
        <taxon>Insecta</taxon>
        <taxon>Pterygota</taxon>
        <taxon>Neoptera</taxon>
        <taxon>Endopterygota</taxon>
        <taxon>Lepidoptera</taxon>
        <taxon>Glossata</taxon>
        <taxon>Ditrysia</taxon>
        <taxon>Tineoidea</taxon>
        <taxon>Psychidae</taxon>
        <taxon>Oiketicinae</taxon>
        <taxon>Eumeta</taxon>
    </lineage>
</organism>
<name>A0A4C1VIC7_EUMVA</name>
<comment type="caution">
    <text evidence="1">The sequence shown here is derived from an EMBL/GenBank/DDBJ whole genome shotgun (WGS) entry which is preliminary data.</text>
</comment>
<gene>
    <name evidence="1" type="ORF">EVAR_95162_1</name>
</gene>
<dbReference type="AlphaFoldDB" id="A0A4C1VIC7"/>
<protein>
    <submittedName>
        <fullName evidence="1">Uncharacterized protein</fullName>
    </submittedName>
</protein>
<reference evidence="1 2" key="1">
    <citation type="journal article" date="2019" name="Commun. Biol.">
        <title>The bagworm genome reveals a unique fibroin gene that provides high tensile strength.</title>
        <authorList>
            <person name="Kono N."/>
            <person name="Nakamura H."/>
            <person name="Ohtoshi R."/>
            <person name="Tomita M."/>
            <person name="Numata K."/>
            <person name="Arakawa K."/>
        </authorList>
    </citation>
    <scope>NUCLEOTIDE SEQUENCE [LARGE SCALE GENOMIC DNA]</scope>
</reference>
<keyword evidence="2" id="KW-1185">Reference proteome</keyword>
<dbReference type="Proteomes" id="UP000299102">
    <property type="component" value="Unassembled WGS sequence"/>
</dbReference>
<proteinExistence type="predicted"/>
<dbReference type="EMBL" id="BGZK01000343">
    <property type="protein sequence ID" value="GBP38037.1"/>
    <property type="molecule type" value="Genomic_DNA"/>
</dbReference>
<accession>A0A4C1VIC7</accession>
<evidence type="ECO:0000313" key="1">
    <source>
        <dbReference type="EMBL" id="GBP38037.1"/>
    </source>
</evidence>
<evidence type="ECO:0000313" key="2">
    <source>
        <dbReference type="Proteomes" id="UP000299102"/>
    </source>
</evidence>
<sequence>MIGGTDARARRARRPTIAGMPRVRRRLTKLVHVIKHAESGGCCPRIYSCIRQTGVGGQGAKARTAAAGPGGGCYSADRCVGHEVRCGPRIPDRMRFLRREALVASKLVDATSRTC</sequence>